<organism evidence="2 3">
    <name type="scientific">Xenopus laevis</name>
    <name type="common">African clawed frog</name>
    <dbReference type="NCBI Taxonomy" id="8355"/>
    <lineage>
        <taxon>Eukaryota</taxon>
        <taxon>Metazoa</taxon>
        <taxon>Chordata</taxon>
        <taxon>Craniata</taxon>
        <taxon>Vertebrata</taxon>
        <taxon>Euteleostomi</taxon>
        <taxon>Amphibia</taxon>
        <taxon>Batrachia</taxon>
        <taxon>Anura</taxon>
        <taxon>Pipoidea</taxon>
        <taxon>Pipidae</taxon>
        <taxon>Xenopodinae</taxon>
        <taxon>Xenopus</taxon>
        <taxon>Xenopus</taxon>
    </lineage>
</organism>
<feature type="compositionally biased region" description="Low complexity" evidence="1">
    <location>
        <begin position="102"/>
        <end position="113"/>
    </location>
</feature>
<dbReference type="EMBL" id="CM004476">
    <property type="protein sequence ID" value="OCT76704.1"/>
    <property type="molecule type" value="Genomic_DNA"/>
</dbReference>
<dbReference type="Proteomes" id="UP000694892">
    <property type="component" value="Chromosome 6L"/>
</dbReference>
<gene>
    <name evidence="2" type="ORF">XELAEV_18031907mg</name>
</gene>
<feature type="compositionally biased region" description="Low complexity" evidence="1">
    <location>
        <begin position="19"/>
        <end position="87"/>
    </location>
</feature>
<evidence type="ECO:0000256" key="1">
    <source>
        <dbReference type="SAM" id="MobiDB-lite"/>
    </source>
</evidence>
<name>A0A974CNP6_XENLA</name>
<evidence type="ECO:0000313" key="2">
    <source>
        <dbReference type="EMBL" id="OCT76704.1"/>
    </source>
</evidence>
<dbReference type="AlphaFoldDB" id="A0A974CNP6"/>
<reference evidence="3" key="1">
    <citation type="journal article" date="2016" name="Nature">
        <title>Genome evolution in the allotetraploid frog Xenopus laevis.</title>
        <authorList>
            <person name="Session A.M."/>
            <person name="Uno Y."/>
            <person name="Kwon T."/>
            <person name="Chapman J.A."/>
            <person name="Toyoda A."/>
            <person name="Takahashi S."/>
            <person name="Fukui A."/>
            <person name="Hikosaka A."/>
            <person name="Suzuki A."/>
            <person name="Kondo M."/>
            <person name="van Heeringen S.J."/>
            <person name="Quigley I."/>
            <person name="Heinz S."/>
            <person name="Ogino H."/>
            <person name="Ochi H."/>
            <person name="Hellsten U."/>
            <person name="Lyons J.B."/>
            <person name="Simakov O."/>
            <person name="Putnam N."/>
            <person name="Stites J."/>
            <person name="Kuroki Y."/>
            <person name="Tanaka T."/>
            <person name="Michiue T."/>
            <person name="Watanabe M."/>
            <person name="Bogdanovic O."/>
            <person name="Lister R."/>
            <person name="Georgiou G."/>
            <person name="Paranjpe S.S."/>
            <person name="van Kruijsbergen I."/>
            <person name="Shu S."/>
            <person name="Carlson J."/>
            <person name="Kinoshita T."/>
            <person name="Ohta Y."/>
            <person name="Mawaribuchi S."/>
            <person name="Jenkins J."/>
            <person name="Grimwood J."/>
            <person name="Schmutz J."/>
            <person name="Mitros T."/>
            <person name="Mozaffari S.V."/>
            <person name="Suzuki Y."/>
            <person name="Haramoto Y."/>
            <person name="Yamamoto T.S."/>
            <person name="Takagi C."/>
            <person name="Heald R."/>
            <person name="Miller K."/>
            <person name="Haudenschild C."/>
            <person name="Kitzman J."/>
            <person name="Nakayama T."/>
            <person name="Izutsu Y."/>
            <person name="Robert J."/>
            <person name="Fortriede J."/>
            <person name="Burns K."/>
            <person name="Lotay V."/>
            <person name="Karimi K."/>
            <person name="Yasuoka Y."/>
            <person name="Dichmann D.S."/>
            <person name="Flajnik M.F."/>
            <person name="Houston D.W."/>
            <person name="Shendure J."/>
            <person name="DuPasquier L."/>
            <person name="Vize P.D."/>
            <person name="Zorn A.M."/>
            <person name="Ito M."/>
            <person name="Marcotte E.M."/>
            <person name="Wallingford J.B."/>
            <person name="Ito Y."/>
            <person name="Asashima M."/>
            <person name="Ueno N."/>
            <person name="Matsuda Y."/>
            <person name="Veenstra G.J."/>
            <person name="Fujiyama A."/>
            <person name="Harland R.M."/>
            <person name="Taira M."/>
            <person name="Rokhsar D.S."/>
        </authorList>
    </citation>
    <scope>NUCLEOTIDE SEQUENCE [LARGE SCALE GENOMIC DNA]</scope>
    <source>
        <strain evidence="3">J</strain>
    </source>
</reference>
<proteinExistence type="predicted"/>
<protein>
    <submittedName>
        <fullName evidence="2">Uncharacterized protein</fullName>
    </submittedName>
</protein>
<evidence type="ECO:0000313" key="3">
    <source>
        <dbReference type="Proteomes" id="UP000694892"/>
    </source>
</evidence>
<feature type="region of interest" description="Disordered" evidence="1">
    <location>
        <begin position="1"/>
        <end position="115"/>
    </location>
</feature>
<accession>A0A974CNP6</accession>
<sequence length="161" mass="16814">MNEPTQHTLGATCPFKSAPSSTTTHPSSTTHPISSSSNTTHPSSSTTHPSCSTTHPSCSTTHPSCSTTHPSSSTTHPSSSTTHVSTTKPPRAPGAKYKQAGSLPSSLPFPALPRTGDRRTHTIYTIYTIAVILSLFRSLLSQINGISVTESALCSPVTQSV</sequence>